<comment type="caution">
    <text evidence="2">The sequence shown here is derived from an EMBL/GenBank/DDBJ whole genome shotgun (WGS) entry which is preliminary data.</text>
</comment>
<evidence type="ECO:0000256" key="1">
    <source>
        <dbReference type="SAM" id="SignalP"/>
    </source>
</evidence>
<evidence type="ECO:0000313" key="5">
    <source>
        <dbReference type="Proteomes" id="UP000183071"/>
    </source>
</evidence>
<reference evidence="2 4" key="1">
    <citation type="submission" date="2015-07" db="EMBL/GenBank/DDBJ databases">
        <title>Genome of Polaribacter dokdonenesis DSW-5, isolated from seawater off Dokdo in Korea.</title>
        <authorList>
            <person name="Yoon K."/>
            <person name="Song J.Y."/>
            <person name="Kim J.F."/>
        </authorList>
    </citation>
    <scope>NUCLEOTIDE SEQUENCE [LARGE SCALE GENOMIC DNA]</scope>
    <source>
        <strain evidence="2 4">DSW-5</strain>
    </source>
</reference>
<evidence type="ECO:0000313" key="3">
    <source>
        <dbReference type="EMBL" id="SEE06872.1"/>
    </source>
</evidence>
<name>A0A0N0CFA9_9FLAO</name>
<evidence type="ECO:0008006" key="6">
    <source>
        <dbReference type="Google" id="ProtNLM"/>
    </source>
</evidence>
<keyword evidence="1" id="KW-0732">Signal</keyword>
<evidence type="ECO:0000313" key="2">
    <source>
        <dbReference type="EMBL" id="KOY51628.1"/>
    </source>
</evidence>
<dbReference type="EMBL" id="LGBR01000001">
    <property type="protein sequence ID" value="KOY51628.1"/>
    <property type="molecule type" value="Genomic_DNA"/>
</dbReference>
<gene>
    <name evidence="2" type="ORF">I602_1188</name>
    <name evidence="3" type="ORF">SAMN05444353_0584</name>
</gene>
<feature type="chain" id="PRO_5005845675" description="DUF4142 domain-containing protein" evidence="1">
    <location>
        <begin position="19"/>
        <end position="182"/>
    </location>
</feature>
<feature type="signal peptide" evidence="1">
    <location>
        <begin position="1"/>
        <end position="18"/>
    </location>
</feature>
<accession>A0A0N0CFA9</accession>
<evidence type="ECO:0000313" key="4">
    <source>
        <dbReference type="Proteomes" id="UP000037716"/>
    </source>
</evidence>
<dbReference type="RefSeq" id="WP_053973789.1">
    <property type="nucleotide sequence ID" value="NZ_FNUE01000001.1"/>
</dbReference>
<dbReference type="PATRIC" id="fig|1300348.6.peg.1187"/>
<dbReference type="STRING" id="1300348.I602_1188"/>
<organism evidence="2 4">
    <name type="scientific">Polaribacter dokdonensis DSW-5</name>
    <dbReference type="NCBI Taxonomy" id="1300348"/>
    <lineage>
        <taxon>Bacteria</taxon>
        <taxon>Pseudomonadati</taxon>
        <taxon>Bacteroidota</taxon>
        <taxon>Flavobacteriia</taxon>
        <taxon>Flavobacteriales</taxon>
        <taxon>Flavobacteriaceae</taxon>
    </lineage>
</organism>
<proteinExistence type="predicted"/>
<dbReference type="EMBL" id="FNUE01000001">
    <property type="protein sequence ID" value="SEE06872.1"/>
    <property type="molecule type" value="Genomic_DNA"/>
</dbReference>
<dbReference type="Proteomes" id="UP000037716">
    <property type="component" value="Unassembled WGS sequence"/>
</dbReference>
<sequence>MKKYLLVLTLLTSFLAHSQLNRGGMRNSRQSQMNQTPRKAPEPNFQVEKYLGIVIYDIEKAAKKSSIKLSSEEGKKFSNLLKKYNREIKDIRRINSFTLKSTKEMMENFQKNAQKNGDFSDRTKVQQTMVKNLTPISEALKVKDRAFDKSIKELLSEKQYKKWLKFNRKMYKVFPKDEEKKE</sequence>
<dbReference type="Proteomes" id="UP000183071">
    <property type="component" value="Unassembled WGS sequence"/>
</dbReference>
<protein>
    <recommendedName>
        <fullName evidence="6">DUF4142 domain-containing protein</fullName>
    </recommendedName>
</protein>
<dbReference type="AlphaFoldDB" id="A0A0N0CFA9"/>
<keyword evidence="5" id="KW-1185">Reference proteome</keyword>
<dbReference type="OrthoDB" id="1201761at2"/>
<reference evidence="3 5" key="2">
    <citation type="submission" date="2016-10" db="EMBL/GenBank/DDBJ databases">
        <authorList>
            <person name="Varghese N."/>
            <person name="Submissions S."/>
        </authorList>
    </citation>
    <scope>NUCLEOTIDE SEQUENCE [LARGE SCALE GENOMIC DNA]</scope>
    <source>
        <strain evidence="3 5">DSW-5</strain>
    </source>
</reference>